<dbReference type="PROSITE" id="PS51193">
    <property type="entry name" value="HELICASE_ATP_BIND_2"/>
    <property type="match status" value="1"/>
</dbReference>
<dbReference type="SMART" id="SM00488">
    <property type="entry name" value="DEXDc2"/>
    <property type="match status" value="1"/>
</dbReference>
<keyword evidence="12" id="KW-0413">Isomerase</keyword>
<sequence>MEQIHLSVRQLVEFLLQTGSIDSRFSGFDRANEGARIHRRLQKQAGPGYEAEVYLKQEYTAAEVDYLVDGRADGIFTDEDGLTVVDEIKTVTTPSDQIHEDMNPVHWAQGQVYAAIYARQHGLDAIAVRLTYFQVDDEVVVDFRREFTARQLEDFVLDLLTRYAPWAKRAAAWQLTRGEALRALQFPFSEYRAGQYALAGAVYRTLRDKGRLLCQAPTGIGKTMSTLFPALKAMGEGCGERVFYLTARTTTRQAAEDALALLRKNQPGLALKSITLTAKDTICMLEQRECTPEACPYANGYYDRIRDALWQALDENEFTRAALEDLARRFTVCPFELGLDLSLWCDVIVGDYNYLFDPVVSLKRFFESGGDYLFLVDEAHNLPDRAREMHSASLLKSQVLEARKALGKGKSKLKTALGNLNDEFVELRRQCDEAENRTFFEKGARTGLNRVIGRVTGPMEEWLTEHREGTAHDLILALYFELRAYLRVAERYDDHYVTQMAAFGTDVRISQLCLDPSAFLDQSFSSGRGAVLFSATLSPMDYYRDILGCTEARCAALPSPFPTENLGLFCAADVSTRYKDRQQSIEPVARYLYEMCRGRTGNYMAFFPSYSYLTQVLERFEELFPEMRTLVQQPGMDEQARREFLDAFQPDATETLLGFGVMGGVFGEGVDLAGERLIGTAIVGVGLPQVNPRQEILRDYFEESRGSGFAYAYQYPGFNKVLQAAGRVIRTPKDKGVVLLIDSRFGRAEYRQLFPSHWAHCRWLYGPAQLADQLKDFWETV</sequence>
<dbReference type="GO" id="GO:0016818">
    <property type="term" value="F:hydrolase activity, acting on acid anhydrides, in phosphorus-containing anhydrides"/>
    <property type="evidence" value="ECO:0007669"/>
    <property type="project" value="InterPro"/>
</dbReference>
<dbReference type="InterPro" id="IPR006554">
    <property type="entry name" value="Helicase-like_DEXD_c2"/>
</dbReference>
<dbReference type="Gene3D" id="3.90.320.10">
    <property type="match status" value="1"/>
</dbReference>
<dbReference type="Pfam" id="PF13307">
    <property type="entry name" value="Helicase_C_2"/>
    <property type="match status" value="1"/>
</dbReference>
<evidence type="ECO:0000259" key="15">
    <source>
        <dbReference type="PROSITE" id="PS51193"/>
    </source>
</evidence>
<proteinExistence type="inferred from homology"/>
<gene>
    <name evidence="16" type="ORF">EDD77_11031</name>
</gene>
<dbReference type="GO" id="GO:0043139">
    <property type="term" value="F:5'-3' DNA helicase activity"/>
    <property type="evidence" value="ECO:0007669"/>
    <property type="project" value="UniProtKB-EC"/>
</dbReference>
<evidence type="ECO:0000256" key="6">
    <source>
        <dbReference type="ARBA" id="ARBA00022806"/>
    </source>
</evidence>
<dbReference type="SMART" id="SM00491">
    <property type="entry name" value="HELICc2"/>
    <property type="match status" value="1"/>
</dbReference>
<protein>
    <submittedName>
        <fullName evidence="16">Rad3-related DNA helicase</fullName>
    </submittedName>
</protein>
<dbReference type="SUPFAM" id="SSF52540">
    <property type="entry name" value="P-loop containing nucleoside triphosphate hydrolases"/>
    <property type="match status" value="2"/>
</dbReference>
<dbReference type="GO" id="GO:0005524">
    <property type="term" value="F:ATP binding"/>
    <property type="evidence" value="ECO:0007669"/>
    <property type="project" value="UniProtKB-KW"/>
</dbReference>
<keyword evidence="9" id="KW-0411">Iron-sulfur</keyword>
<dbReference type="InterPro" id="IPR006555">
    <property type="entry name" value="ATP-dep_Helicase_C"/>
</dbReference>
<dbReference type="PANTHER" id="PTHR11472">
    <property type="entry name" value="DNA REPAIR DEAD HELICASE RAD3/XP-D SUBFAMILY MEMBER"/>
    <property type="match status" value="1"/>
</dbReference>
<evidence type="ECO:0000256" key="2">
    <source>
        <dbReference type="ARBA" id="ARBA00022723"/>
    </source>
</evidence>
<evidence type="ECO:0000313" key="16">
    <source>
        <dbReference type="EMBL" id="TCL57356.1"/>
    </source>
</evidence>
<dbReference type="InterPro" id="IPR027417">
    <property type="entry name" value="P-loop_NTPase"/>
</dbReference>
<evidence type="ECO:0000256" key="13">
    <source>
        <dbReference type="ARBA" id="ARBA00038058"/>
    </source>
</evidence>
<evidence type="ECO:0000256" key="9">
    <source>
        <dbReference type="ARBA" id="ARBA00023014"/>
    </source>
</evidence>
<keyword evidence="2" id="KW-0479">Metal-binding</keyword>
<evidence type="ECO:0000256" key="11">
    <source>
        <dbReference type="ARBA" id="ARBA00023204"/>
    </source>
</evidence>
<evidence type="ECO:0000256" key="14">
    <source>
        <dbReference type="SAM" id="Coils"/>
    </source>
</evidence>
<keyword evidence="6 16" id="KW-0347">Helicase</keyword>
<dbReference type="RefSeq" id="WP_058965161.1">
    <property type="nucleotide sequence ID" value="NZ_CABKVM010000017.1"/>
</dbReference>
<keyword evidence="7" id="KW-0067">ATP-binding</keyword>
<dbReference type="STRING" id="1650663.GCA_001486665_02134"/>
<evidence type="ECO:0000256" key="7">
    <source>
        <dbReference type="ARBA" id="ARBA00022840"/>
    </source>
</evidence>
<keyword evidence="10" id="KW-0238">DNA-binding</keyword>
<evidence type="ECO:0000256" key="1">
    <source>
        <dbReference type="ARBA" id="ARBA00022485"/>
    </source>
</evidence>
<evidence type="ECO:0000256" key="12">
    <source>
        <dbReference type="ARBA" id="ARBA00023235"/>
    </source>
</evidence>
<evidence type="ECO:0000256" key="10">
    <source>
        <dbReference type="ARBA" id="ARBA00023125"/>
    </source>
</evidence>
<keyword evidence="3" id="KW-0547">Nucleotide-binding</keyword>
<evidence type="ECO:0000256" key="4">
    <source>
        <dbReference type="ARBA" id="ARBA00022763"/>
    </source>
</evidence>
<dbReference type="Gene3D" id="3.40.50.300">
    <property type="entry name" value="P-loop containing nucleotide triphosphate hydrolases"/>
    <property type="match status" value="2"/>
</dbReference>
<evidence type="ECO:0000256" key="5">
    <source>
        <dbReference type="ARBA" id="ARBA00022801"/>
    </source>
</evidence>
<keyword evidence="5" id="KW-0378">Hydrolase</keyword>
<evidence type="ECO:0000313" key="17">
    <source>
        <dbReference type="Proteomes" id="UP000295184"/>
    </source>
</evidence>
<dbReference type="InterPro" id="IPR014013">
    <property type="entry name" value="Helic_SF1/SF2_ATP-bd_DinG/Rad3"/>
</dbReference>
<dbReference type="InterPro" id="IPR042493">
    <property type="entry name" value="XPD_DNA_FeS"/>
</dbReference>
<dbReference type="OrthoDB" id="9765586at2"/>
<dbReference type="Pfam" id="PF06733">
    <property type="entry name" value="DEAD_2"/>
    <property type="match status" value="1"/>
</dbReference>
<evidence type="ECO:0000256" key="8">
    <source>
        <dbReference type="ARBA" id="ARBA00023004"/>
    </source>
</evidence>
<keyword evidence="8" id="KW-0408">Iron</keyword>
<keyword evidence="14" id="KW-0175">Coiled coil</keyword>
<dbReference type="Gene3D" id="1.10.275.40">
    <property type="match status" value="1"/>
</dbReference>
<dbReference type="AlphaFoldDB" id="A0A4R1QTU9"/>
<name>A0A4R1QTU9_9FIRM</name>
<organism evidence="16 17">
    <name type="scientific">Allofournierella massiliensis</name>
    <dbReference type="NCBI Taxonomy" id="1650663"/>
    <lineage>
        <taxon>Bacteria</taxon>
        <taxon>Bacillati</taxon>
        <taxon>Bacillota</taxon>
        <taxon>Clostridia</taxon>
        <taxon>Eubacteriales</taxon>
        <taxon>Oscillospiraceae</taxon>
        <taxon>Allofournierella</taxon>
    </lineage>
</organism>
<dbReference type="GO" id="GO:0003677">
    <property type="term" value="F:DNA binding"/>
    <property type="evidence" value="ECO:0007669"/>
    <property type="project" value="UniProtKB-KW"/>
</dbReference>
<dbReference type="Gene3D" id="1.10.30.20">
    <property type="entry name" value="Bacterial XPD DNA helicase, FeS cluster domain"/>
    <property type="match status" value="1"/>
</dbReference>
<accession>A0A4R1QTU9</accession>
<dbReference type="Proteomes" id="UP000295184">
    <property type="component" value="Unassembled WGS sequence"/>
</dbReference>
<feature type="coiled-coil region" evidence="14">
    <location>
        <begin position="410"/>
        <end position="437"/>
    </location>
</feature>
<comment type="similarity">
    <text evidence="13">Belongs to the helicase family. DinG subfamily.</text>
</comment>
<dbReference type="SMART" id="SM00487">
    <property type="entry name" value="DEXDc"/>
    <property type="match status" value="1"/>
</dbReference>
<feature type="domain" description="Helicase ATP-binding" evidence="15">
    <location>
        <begin position="181"/>
        <end position="432"/>
    </location>
</feature>
<dbReference type="InterPro" id="IPR014001">
    <property type="entry name" value="Helicase_ATP-bd"/>
</dbReference>
<keyword evidence="11" id="KW-0234">DNA repair</keyword>
<dbReference type="GO" id="GO:0046872">
    <property type="term" value="F:metal ion binding"/>
    <property type="evidence" value="ECO:0007669"/>
    <property type="project" value="UniProtKB-KW"/>
</dbReference>
<dbReference type="EMBL" id="SLUM01000010">
    <property type="protein sequence ID" value="TCL57356.1"/>
    <property type="molecule type" value="Genomic_DNA"/>
</dbReference>
<keyword evidence="4" id="KW-0227">DNA damage</keyword>
<dbReference type="GO" id="GO:0051539">
    <property type="term" value="F:4 iron, 4 sulfur cluster binding"/>
    <property type="evidence" value="ECO:0007669"/>
    <property type="project" value="UniProtKB-KW"/>
</dbReference>
<reference evidence="16 17" key="1">
    <citation type="submission" date="2019-03" db="EMBL/GenBank/DDBJ databases">
        <title>Genomic Encyclopedia of Type Strains, Phase IV (KMG-IV): sequencing the most valuable type-strain genomes for metagenomic binning, comparative biology and taxonomic classification.</title>
        <authorList>
            <person name="Goeker M."/>
        </authorList>
    </citation>
    <scope>NUCLEOTIDE SEQUENCE [LARGE SCALE GENOMIC DNA]</scope>
    <source>
        <strain evidence="16 17">DSM 100451</strain>
    </source>
</reference>
<keyword evidence="1" id="KW-0004">4Fe-4S</keyword>
<comment type="caution">
    <text evidence="16">The sequence shown here is derived from an EMBL/GenBank/DDBJ whole genome shotgun (WGS) entry which is preliminary data.</text>
</comment>
<dbReference type="GO" id="GO:0006281">
    <property type="term" value="P:DNA repair"/>
    <property type="evidence" value="ECO:0007669"/>
    <property type="project" value="UniProtKB-KW"/>
</dbReference>
<dbReference type="PANTHER" id="PTHR11472:SF34">
    <property type="entry name" value="REGULATOR OF TELOMERE ELONGATION HELICASE 1"/>
    <property type="match status" value="1"/>
</dbReference>
<dbReference type="InterPro" id="IPR011604">
    <property type="entry name" value="PDDEXK-like_dom_sf"/>
</dbReference>
<dbReference type="InterPro" id="IPR045028">
    <property type="entry name" value="DinG/Rad3-like"/>
</dbReference>
<evidence type="ECO:0000256" key="3">
    <source>
        <dbReference type="ARBA" id="ARBA00022741"/>
    </source>
</evidence>
<dbReference type="InterPro" id="IPR010614">
    <property type="entry name" value="RAD3-like_helicase_DEAD"/>
</dbReference>